<keyword evidence="3" id="KW-1185">Reference proteome</keyword>
<dbReference type="GO" id="GO:0016787">
    <property type="term" value="F:hydrolase activity"/>
    <property type="evidence" value="ECO:0007669"/>
    <property type="project" value="UniProtKB-KW"/>
</dbReference>
<dbReference type="Gene3D" id="3.40.5.80">
    <property type="match status" value="1"/>
</dbReference>
<dbReference type="SUPFAM" id="SSF160059">
    <property type="entry name" value="PriA/YqbF domain"/>
    <property type="match status" value="1"/>
</dbReference>
<name>A0A5E4ZH75_9BURK</name>
<keyword evidence="2" id="KW-0378">Hydrolase</keyword>
<feature type="compositionally biased region" description="Basic and acidic residues" evidence="1">
    <location>
        <begin position="146"/>
        <end position="157"/>
    </location>
</feature>
<dbReference type="EC" id="3.1.-.-" evidence="2"/>
<feature type="region of interest" description="Disordered" evidence="1">
    <location>
        <begin position="146"/>
        <end position="172"/>
    </location>
</feature>
<dbReference type="AlphaFoldDB" id="A0A5E4ZH75"/>
<gene>
    <name evidence="2" type="primary">rny</name>
    <name evidence="2" type="ORF">PCA31118_00014</name>
</gene>
<organism evidence="2 3">
    <name type="scientific">Pandoraea captiosa</name>
    <dbReference type="NCBI Taxonomy" id="2508302"/>
    <lineage>
        <taxon>Bacteria</taxon>
        <taxon>Pseudomonadati</taxon>
        <taxon>Pseudomonadota</taxon>
        <taxon>Betaproteobacteria</taxon>
        <taxon>Burkholderiales</taxon>
        <taxon>Burkholderiaceae</taxon>
        <taxon>Pandoraea</taxon>
    </lineage>
</organism>
<protein>
    <submittedName>
        <fullName evidence="2">Ribonuclease Y</fullName>
        <ecNumber evidence="2">3.1.-.-</ecNumber>
    </submittedName>
</protein>
<sequence length="172" mass="18520">MSKQLHPAVQVAAATEGFRRAGRVFGRDPQTIPLGELSANEHAAIVADRSLVVMHTAVHLEADQIAALPHRDAEHVKKAKIDAIEPAVSVDQGRLASDLAAMQAYLASVEADLNRRAEELDRIAAEQSARETSLNERAAELERRAQELARQADELDKTSGAAGKTGNQSSKK</sequence>
<accession>A0A5E4ZH75</accession>
<evidence type="ECO:0000256" key="1">
    <source>
        <dbReference type="SAM" id="MobiDB-lite"/>
    </source>
</evidence>
<dbReference type="OrthoDB" id="9035174at2"/>
<evidence type="ECO:0000313" key="2">
    <source>
        <dbReference type="EMBL" id="VVE59785.1"/>
    </source>
</evidence>
<dbReference type="EMBL" id="CABPSQ010000001">
    <property type="protein sequence ID" value="VVE59785.1"/>
    <property type="molecule type" value="Genomic_DNA"/>
</dbReference>
<reference evidence="2 3" key="1">
    <citation type="submission" date="2019-08" db="EMBL/GenBank/DDBJ databases">
        <authorList>
            <person name="Peeters C."/>
        </authorList>
    </citation>
    <scope>NUCLEOTIDE SEQUENCE [LARGE SCALE GENOMIC DNA]</scope>
    <source>
        <strain evidence="2 3">LMG 31118</strain>
    </source>
</reference>
<dbReference type="RefSeq" id="WP_150621888.1">
    <property type="nucleotide sequence ID" value="NZ_CABPSQ010000001.1"/>
</dbReference>
<proteinExistence type="predicted"/>
<dbReference type="Proteomes" id="UP000414136">
    <property type="component" value="Unassembled WGS sequence"/>
</dbReference>
<evidence type="ECO:0000313" key="3">
    <source>
        <dbReference type="Proteomes" id="UP000414136"/>
    </source>
</evidence>